<dbReference type="EMBL" id="BDGJ01000215">
    <property type="protein sequence ID" value="GAW94290.1"/>
    <property type="molecule type" value="Genomic_DNA"/>
</dbReference>
<evidence type="ECO:0000313" key="2">
    <source>
        <dbReference type="Proteomes" id="UP000197032"/>
    </source>
</evidence>
<comment type="caution">
    <text evidence="1">The sequence shown here is derived from an EMBL/GenBank/DDBJ whole genome shotgun (WGS) entry which is preliminary data.</text>
</comment>
<dbReference type="Proteomes" id="UP000197032">
    <property type="component" value="Unassembled WGS sequence"/>
</dbReference>
<protein>
    <submittedName>
        <fullName evidence="1">Uncharacterized protein</fullName>
    </submittedName>
</protein>
<sequence>MGSHAVVKGEEPGGGKLVLASRSFSLGENRLGTWEGVI</sequence>
<dbReference type="AlphaFoldDB" id="A0A1Z5HYC6"/>
<reference evidence="2" key="1">
    <citation type="journal article" date="2017" name="Appl. Environ. Microbiol.">
        <title>Genomic Analysis of Calderihabitans maritimus KKC1, a Thermophilic, Hydrogenogenic, Carboxydotrophic Bacterium Isolated from Marine Sediment.</title>
        <authorList>
            <person name="Omae K."/>
            <person name="Yoneda Y."/>
            <person name="Fukuyama Y."/>
            <person name="Yoshida T."/>
            <person name="Sako Y."/>
        </authorList>
    </citation>
    <scope>NUCLEOTIDE SEQUENCE [LARGE SCALE GENOMIC DNA]</scope>
    <source>
        <strain evidence="2">KKC1</strain>
    </source>
</reference>
<evidence type="ECO:0000313" key="1">
    <source>
        <dbReference type="EMBL" id="GAW94290.1"/>
    </source>
</evidence>
<gene>
    <name evidence="1" type="ORF">KKC1_33990</name>
</gene>
<organism evidence="1 2">
    <name type="scientific">Calderihabitans maritimus</name>
    <dbReference type="NCBI Taxonomy" id="1246530"/>
    <lineage>
        <taxon>Bacteria</taxon>
        <taxon>Bacillati</taxon>
        <taxon>Bacillota</taxon>
        <taxon>Clostridia</taxon>
        <taxon>Neomoorellales</taxon>
        <taxon>Calderihabitantaceae</taxon>
        <taxon>Calderihabitans</taxon>
    </lineage>
</organism>
<accession>A0A1Z5HYC6</accession>
<name>A0A1Z5HYC6_9FIRM</name>
<proteinExistence type="predicted"/>
<keyword evidence="2" id="KW-1185">Reference proteome</keyword>